<dbReference type="EMBL" id="QGLF01000005">
    <property type="protein sequence ID" value="PWR18798.1"/>
    <property type="molecule type" value="Genomic_DNA"/>
</dbReference>
<dbReference type="Gene3D" id="1.10.443.10">
    <property type="entry name" value="Intergrase catalytic core"/>
    <property type="match status" value="1"/>
</dbReference>
<dbReference type="InterPro" id="IPR002104">
    <property type="entry name" value="Integrase_catalytic"/>
</dbReference>
<gene>
    <name evidence="8" type="ORF">DKG75_17610</name>
</gene>
<dbReference type="AlphaFoldDB" id="A0A317DVT3"/>
<feature type="domain" description="Core-binding (CB)" evidence="7">
    <location>
        <begin position="95"/>
        <end position="203"/>
    </location>
</feature>
<evidence type="ECO:0000259" key="6">
    <source>
        <dbReference type="PROSITE" id="PS51898"/>
    </source>
</evidence>
<keyword evidence="9" id="KW-1185">Reference proteome</keyword>
<dbReference type="Gene3D" id="3.30.160.390">
    <property type="entry name" value="Integrase, DNA-binding domain"/>
    <property type="match status" value="1"/>
</dbReference>
<dbReference type="GO" id="GO:0015074">
    <property type="term" value="P:DNA integration"/>
    <property type="evidence" value="ECO:0007669"/>
    <property type="project" value="UniProtKB-KW"/>
</dbReference>
<dbReference type="InterPro" id="IPR038488">
    <property type="entry name" value="Integrase_DNA-bd_sf"/>
</dbReference>
<evidence type="ECO:0000259" key="7">
    <source>
        <dbReference type="PROSITE" id="PS51900"/>
    </source>
</evidence>
<dbReference type="GO" id="GO:0003677">
    <property type="term" value="F:DNA binding"/>
    <property type="evidence" value="ECO:0007669"/>
    <property type="project" value="UniProtKB-UniRule"/>
</dbReference>
<dbReference type="RefSeq" id="WP_109922484.1">
    <property type="nucleotide sequence ID" value="NZ_QGLF01000005.1"/>
</dbReference>
<dbReference type="InterPro" id="IPR025166">
    <property type="entry name" value="Integrase_DNA_bind_dom"/>
</dbReference>
<feature type="domain" description="Tyr recombinase" evidence="6">
    <location>
        <begin position="223"/>
        <end position="398"/>
    </location>
</feature>
<dbReference type="PROSITE" id="PS51900">
    <property type="entry name" value="CB"/>
    <property type="match status" value="1"/>
</dbReference>
<comment type="similarity">
    <text evidence="1">Belongs to the 'phage' integrase family.</text>
</comment>
<sequence length="425" mass="46012">MAKLTKRLIDGLEPKSSDYFEWDDELPGFGVRVWPTGRKVYVAQYRAGVRTRRVKVGTHGPLTVEEARREAKGILGDVARGEDPQEDRVTRRKSLTVSQLCDNYLQAAERGLIMGKGGKAKKASTLYTDRGRIDRHIRPLLGNKLVRDMTQADVARFIRDVASGKTAVVEKTDRKRGKAIVEGGTGTAARTAGLLGGILSFAVSEGVIPFNPATGVKRPADNRRQRRLTADEYKALGKALAAAEADAETAQGIKGAWLLALTGCRLGEVENLKWAEVDDDGGCFRLEDSKEGASVRPIGRPVFDVLATIEREKENPFVLTALRGEGAFGGMPGAWRRIVKRAELEGVTPHTLRHSYASVAGDLGFTESTIAAMLGHAAGSVTSRYVHHLDSVLIAAADKVARTIHGMMTGAEGKVVQLPNRKPKA</sequence>
<dbReference type="OrthoDB" id="7298605at2"/>
<evidence type="ECO:0000256" key="3">
    <source>
        <dbReference type="ARBA" id="ARBA00023125"/>
    </source>
</evidence>
<dbReference type="GO" id="GO:0006310">
    <property type="term" value="P:DNA recombination"/>
    <property type="evidence" value="ECO:0007669"/>
    <property type="project" value="UniProtKB-KW"/>
</dbReference>
<dbReference type="InterPro" id="IPR044068">
    <property type="entry name" value="CB"/>
</dbReference>
<dbReference type="CDD" id="cd00796">
    <property type="entry name" value="INT_Rci_Hp1_C"/>
    <property type="match status" value="1"/>
</dbReference>
<dbReference type="Pfam" id="PF13356">
    <property type="entry name" value="Arm-DNA-bind_3"/>
    <property type="match status" value="1"/>
</dbReference>
<dbReference type="Pfam" id="PF00589">
    <property type="entry name" value="Phage_integrase"/>
    <property type="match status" value="1"/>
</dbReference>
<evidence type="ECO:0000313" key="8">
    <source>
        <dbReference type="EMBL" id="PWR18798.1"/>
    </source>
</evidence>
<keyword evidence="2" id="KW-0229">DNA integration</keyword>
<protein>
    <submittedName>
        <fullName evidence="8">Integrase</fullName>
    </submittedName>
</protein>
<dbReference type="InterPro" id="IPR011010">
    <property type="entry name" value="DNA_brk_join_enz"/>
</dbReference>
<dbReference type="PANTHER" id="PTHR30629">
    <property type="entry name" value="PROPHAGE INTEGRASE"/>
    <property type="match status" value="1"/>
</dbReference>
<dbReference type="Proteomes" id="UP000246077">
    <property type="component" value="Unassembled WGS sequence"/>
</dbReference>
<proteinExistence type="inferred from homology"/>
<keyword evidence="4" id="KW-0233">DNA recombination</keyword>
<dbReference type="Gene3D" id="1.10.150.130">
    <property type="match status" value="1"/>
</dbReference>
<dbReference type="InterPro" id="IPR013762">
    <property type="entry name" value="Integrase-like_cat_sf"/>
</dbReference>
<dbReference type="PANTHER" id="PTHR30629:SF2">
    <property type="entry name" value="PROPHAGE INTEGRASE INTS-RELATED"/>
    <property type="match status" value="1"/>
</dbReference>
<dbReference type="SUPFAM" id="SSF56349">
    <property type="entry name" value="DNA breaking-rejoining enzymes"/>
    <property type="match status" value="1"/>
</dbReference>
<name>A0A317DVT3_9PROT</name>
<evidence type="ECO:0000256" key="2">
    <source>
        <dbReference type="ARBA" id="ARBA00022908"/>
    </source>
</evidence>
<dbReference type="InterPro" id="IPR010998">
    <property type="entry name" value="Integrase_recombinase_N"/>
</dbReference>
<reference evidence="9" key="1">
    <citation type="submission" date="2018-05" db="EMBL/GenBank/DDBJ databases">
        <title>Zavarzinia sp. HR-AS.</title>
        <authorList>
            <person name="Lee Y."/>
            <person name="Jeon C.O."/>
        </authorList>
    </citation>
    <scope>NUCLEOTIDE SEQUENCE [LARGE SCALE GENOMIC DNA]</scope>
    <source>
        <strain evidence="9">DSM 1231</strain>
    </source>
</reference>
<evidence type="ECO:0000256" key="1">
    <source>
        <dbReference type="ARBA" id="ARBA00008857"/>
    </source>
</evidence>
<comment type="caution">
    <text evidence="8">The sequence shown here is derived from an EMBL/GenBank/DDBJ whole genome shotgun (WGS) entry which is preliminary data.</text>
</comment>
<dbReference type="PROSITE" id="PS51898">
    <property type="entry name" value="TYR_RECOMBINASE"/>
    <property type="match status" value="1"/>
</dbReference>
<keyword evidence="3 5" id="KW-0238">DNA-binding</keyword>
<evidence type="ECO:0000313" key="9">
    <source>
        <dbReference type="Proteomes" id="UP000246077"/>
    </source>
</evidence>
<evidence type="ECO:0000256" key="5">
    <source>
        <dbReference type="PROSITE-ProRule" id="PRU01248"/>
    </source>
</evidence>
<organism evidence="8 9">
    <name type="scientific">Zavarzinia compransoris</name>
    <dbReference type="NCBI Taxonomy" id="1264899"/>
    <lineage>
        <taxon>Bacteria</taxon>
        <taxon>Pseudomonadati</taxon>
        <taxon>Pseudomonadota</taxon>
        <taxon>Alphaproteobacteria</taxon>
        <taxon>Rhodospirillales</taxon>
        <taxon>Zavarziniaceae</taxon>
        <taxon>Zavarzinia</taxon>
    </lineage>
</organism>
<accession>A0A317DVT3</accession>
<evidence type="ECO:0000256" key="4">
    <source>
        <dbReference type="ARBA" id="ARBA00023172"/>
    </source>
</evidence>
<dbReference type="InterPro" id="IPR050808">
    <property type="entry name" value="Phage_Integrase"/>
</dbReference>